<feature type="transmembrane region" description="Helical" evidence="1">
    <location>
        <begin position="87"/>
        <end position="107"/>
    </location>
</feature>
<dbReference type="AlphaFoldDB" id="A0AAI9K3S1"/>
<reference evidence="3" key="1">
    <citation type="submission" date="2020-06" db="EMBL/GenBank/DDBJ databases">
        <title>Characterization of fructooligosaccharide metabolism and fructooligosaccharide-degrading enzymes in human commensal butyrate producers.</title>
        <authorList>
            <person name="Tanno H."/>
            <person name="Fujii T."/>
            <person name="Hirano K."/>
            <person name="Maeno S."/>
            <person name="Tonozuka T."/>
            <person name="Sakamoto M."/>
            <person name="Ohkuma M."/>
            <person name="Tochio T."/>
            <person name="Endo A."/>
        </authorList>
    </citation>
    <scope>NUCLEOTIDE SEQUENCE</scope>
    <source>
        <strain evidence="3">JCM 31265</strain>
    </source>
</reference>
<dbReference type="Proteomes" id="UP000660047">
    <property type="component" value="Unassembled WGS sequence"/>
</dbReference>
<proteinExistence type="predicted"/>
<name>A0AAI9K3S1_9FIRM</name>
<dbReference type="SUPFAM" id="SSF55874">
    <property type="entry name" value="ATPase domain of HSP90 chaperone/DNA topoisomerase II/histidine kinase"/>
    <property type="match status" value="1"/>
</dbReference>
<gene>
    <name evidence="3" type="ORF">COEU31_19890</name>
</gene>
<dbReference type="RefSeq" id="WP_055222414.1">
    <property type="nucleotide sequence ID" value="NZ_BLYL01000012.1"/>
</dbReference>
<evidence type="ECO:0000256" key="1">
    <source>
        <dbReference type="SAM" id="Phobius"/>
    </source>
</evidence>
<feature type="transmembrane region" description="Helical" evidence="1">
    <location>
        <begin position="175"/>
        <end position="197"/>
    </location>
</feature>
<evidence type="ECO:0000313" key="4">
    <source>
        <dbReference type="Proteomes" id="UP000660047"/>
    </source>
</evidence>
<dbReference type="EMBL" id="BLYL01000012">
    <property type="protein sequence ID" value="GFO94943.1"/>
    <property type="molecule type" value="Genomic_DNA"/>
</dbReference>
<dbReference type="PANTHER" id="PTHR40448:SF1">
    <property type="entry name" value="TWO-COMPONENT SENSOR HISTIDINE KINASE"/>
    <property type="match status" value="1"/>
</dbReference>
<keyword evidence="1" id="KW-1133">Transmembrane helix</keyword>
<dbReference type="InterPro" id="IPR003594">
    <property type="entry name" value="HATPase_dom"/>
</dbReference>
<evidence type="ECO:0000259" key="2">
    <source>
        <dbReference type="Pfam" id="PF02518"/>
    </source>
</evidence>
<feature type="transmembrane region" description="Helical" evidence="1">
    <location>
        <begin position="113"/>
        <end position="131"/>
    </location>
</feature>
<feature type="transmembrane region" description="Helical" evidence="1">
    <location>
        <begin position="143"/>
        <end position="163"/>
    </location>
</feature>
<accession>A0AAI9K3S1</accession>
<dbReference type="GO" id="GO:0042802">
    <property type="term" value="F:identical protein binding"/>
    <property type="evidence" value="ECO:0007669"/>
    <property type="project" value="TreeGrafter"/>
</dbReference>
<feature type="transmembrane region" description="Helical" evidence="1">
    <location>
        <begin position="60"/>
        <end position="75"/>
    </location>
</feature>
<dbReference type="Pfam" id="PF02518">
    <property type="entry name" value="HATPase_c"/>
    <property type="match status" value="1"/>
</dbReference>
<keyword evidence="1" id="KW-0472">Membrane</keyword>
<dbReference type="InterPro" id="IPR036890">
    <property type="entry name" value="HATPase_C_sf"/>
</dbReference>
<feature type="transmembrane region" description="Helical" evidence="1">
    <location>
        <begin position="37"/>
        <end position="54"/>
    </location>
</feature>
<protein>
    <recommendedName>
        <fullName evidence="2">Histidine kinase/HSP90-like ATPase domain-containing protein</fullName>
    </recommendedName>
</protein>
<dbReference type="Gene3D" id="3.30.565.10">
    <property type="entry name" value="Histidine kinase-like ATPase, C-terminal domain"/>
    <property type="match status" value="1"/>
</dbReference>
<dbReference type="PANTHER" id="PTHR40448">
    <property type="entry name" value="TWO-COMPONENT SENSOR HISTIDINE KINASE"/>
    <property type="match status" value="1"/>
</dbReference>
<organism evidence="3 4">
    <name type="scientific">Coprococcus eutactus</name>
    <dbReference type="NCBI Taxonomy" id="33043"/>
    <lineage>
        <taxon>Bacteria</taxon>
        <taxon>Bacillati</taxon>
        <taxon>Bacillota</taxon>
        <taxon>Clostridia</taxon>
        <taxon>Lachnospirales</taxon>
        <taxon>Lachnospiraceae</taxon>
        <taxon>Coprococcus</taxon>
    </lineage>
</organism>
<evidence type="ECO:0000313" key="3">
    <source>
        <dbReference type="EMBL" id="GFO94943.1"/>
    </source>
</evidence>
<feature type="domain" description="Histidine kinase/HSP90-like ATPase" evidence="2">
    <location>
        <begin position="318"/>
        <end position="408"/>
    </location>
</feature>
<keyword evidence="1" id="KW-0812">Transmembrane</keyword>
<sequence>MPNSIIDLLCFTLETMKDVIFISALIGRKFRDMRHPIIGMAAYLILGNAVSLIFPNAFGWLALCLLSYLMLLYIMKTRYFYVLMAYILEYLYAAFLEDIIIMGMTRLGVNKEIYLSISCAVFSFLISVALCRYAPMNRVFQTFMGGSGIIKFLSIHLYVVYMIETGLYKFSFIDTSVYIPVISCFAVVVILSDIIILGQQRTIGKQQHDLECFKTYQPMMADLIKDLRSKQHDFDNHLTAVRMLPYTYRDYESLKNALINYSDNMVSEYRESELLRINLSVVAGFIYSKMINAEKNGKTLNVIVRQHTLKSCMPEYEIIRILGILIDNALEAVDAPGSATLSLDSSQNQIIISTMNKGPVLSSDLRRNMFTYGYTTKTIDKQHHGYGLPNMKKLVDEYEGKICLDNRTISGQNYICFEVTV</sequence>
<comment type="caution">
    <text evidence="3">The sequence shown here is derived from an EMBL/GenBank/DDBJ whole genome shotgun (WGS) entry which is preliminary data.</text>
</comment>